<dbReference type="GO" id="GO:0005886">
    <property type="term" value="C:plasma membrane"/>
    <property type="evidence" value="ECO:0007669"/>
    <property type="project" value="TreeGrafter"/>
</dbReference>
<dbReference type="InterPro" id="IPR018297">
    <property type="entry name" value="A/G_cyclase_CS"/>
</dbReference>
<dbReference type="AlphaFoldDB" id="A0AAV2PPE6"/>
<sequence>MLKEPTPPIQAWSCLELPGVGYNNMLKEPSPPPPIQAWSWTPGVEPSPLPNTGLELPGVVILSGTPGVVILSGPGIEPPPPPPSQYRPGVDCCAVPLDESHTGRIAFGLYARTLGGYMAQKLGHMSHGLGPSPLEHHRTGNAVNLLLGPDRPEVQHVDGMRNGSSSGSGGSIGNALFRPSLDDIDQDEVLQMMKKCWDHPSLERPDFSQLKSIIRRLNKDNESGNILDNLLSRMEQYANNLETLVQERTADYLEEKHKCEELLYQLLPKSVASCLIAGNSVIAETYDSVTIFFSDIVDFTSLSAQSTPLQVVDLLNDLYSLFDATIEHFEVYKVETIGDAYMVVSGLPQRNQFRHAREIARMSLALLCAVETFIIRHRPEQQLKLRIGIHSGPCVAGVVGLKMPRYCLFGDTVNTASRMESTGHPLRIHVSPTTKELLDIYFPYFNLEFRGEVQIKGKGPMTTYWLLGEEGGDLETAVPPSDISGQALLLSGPALPVITSPTPPPTTCSITVHNDYHARELES</sequence>
<evidence type="ECO:0000256" key="2">
    <source>
        <dbReference type="ARBA" id="ARBA00012202"/>
    </source>
</evidence>
<dbReference type="Gene3D" id="3.30.70.1230">
    <property type="entry name" value="Nucleotide cyclase"/>
    <property type="match status" value="1"/>
</dbReference>
<keyword evidence="6" id="KW-1133">Transmembrane helix</keyword>
<evidence type="ECO:0000256" key="4">
    <source>
        <dbReference type="ARBA" id="ARBA00022729"/>
    </source>
</evidence>
<keyword evidence="11 13" id="KW-0456">Lyase</keyword>
<keyword evidence="7" id="KW-0342">GTP-binding</keyword>
<evidence type="ECO:0000256" key="8">
    <source>
        <dbReference type="ARBA" id="ARBA00023136"/>
    </source>
</evidence>
<dbReference type="GO" id="GO:0005525">
    <property type="term" value="F:GTP binding"/>
    <property type="evidence" value="ECO:0007669"/>
    <property type="project" value="UniProtKB-KW"/>
</dbReference>
<feature type="domain" description="Guanylate cyclase" evidence="14">
    <location>
        <begin position="290"/>
        <end position="420"/>
    </location>
</feature>
<keyword evidence="10" id="KW-0325">Glycoprotein</keyword>
<comment type="similarity">
    <text evidence="13">Belongs to the adenylyl cyclase class-4/guanylyl cyclase family.</text>
</comment>
<keyword evidence="12" id="KW-0141">cGMP biosynthesis</keyword>
<comment type="caution">
    <text evidence="15">The sequence shown here is derived from an EMBL/GenBank/DDBJ whole genome shotgun (WGS) entry which is preliminary data.</text>
</comment>
<evidence type="ECO:0000313" key="15">
    <source>
        <dbReference type="EMBL" id="CAL4062554.1"/>
    </source>
</evidence>
<dbReference type="EC" id="4.6.1.2" evidence="2"/>
<dbReference type="Pfam" id="PF00211">
    <property type="entry name" value="Guanylate_cyc"/>
    <property type="match status" value="1"/>
</dbReference>
<dbReference type="FunFam" id="3.30.70.1230:FF:000004">
    <property type="entry name" value="Guanylate cyclase"/>
    <property type="match status" value="1"/>
</dbReference>
<evidence type="ECO:0000256" key="3">
    <source>
        <dbReference type="ARBA" id="ARBA00022692"/>
    </source>
</evidence>
<evidence type="ECO:0000256" key="10">
    <source>
        <dbReference type="ARBA" id="ARBA00023180"/>
    </source>
</evidence>
<keyword evidence="3" id="KW-0812">Transmembrane</keyword>
<dbReference type="PROSITE" id="PS50125">
    <property type="entry name" value="GUANYLATE_CYCLASE_2"/>
    <property type="match status" value="1"/>
</dbReference>
<evidence type="ECO:0000256" key="12">
    <source>
        <dbReference type="ARBA" id="ARBA00023293"/>
    </source>
</evidence>
<evidence type="ECO:0000259" key="14">
    <source>
        <dbReference type="PROSITE" id="PS50125"/>
    </source>
</evidence>
<dbReference type="PANTHER" id="PTHR11920">
    <property type="entry name" value="GUANYLYL CYCLASE"/>
    <property type="match status" value="1"/>
</dbReference>
<dbReference type="Proteomes" id="UP001497623">
    <property type="component" value="Unassembled WGS sequence"/>
</dbReference>
<evidence type="ECO:0000256" key="11">
    <source>
        <dbReference type="ARBA" id="ARBA00023239"/>
    </source>
</evidence>
<keyword evidence="9" id="KW-0675">Receptor</keyword>
<evidence type="ECO:0000256" key="9">
    <source>
        <dbReference type="ARBA" id="ARBA00023170"/>
    </source>
</evidence>
<dbReference type="PANTHER" id="PTHR11920:SF494">
    <property type="entry name" value="ATRIAL NATRIURETIC PEPTIDE RECEPTOR 2"/>
    <property type="match status" value="1"/>
</dbReference>
<organism evidence="15 16">
    <name type="scientific">Meganyctiphanes norvegica</name>
    <name type="common">Northern krill</name>
    <name type="synonym">Thysanopoda norvegica</name>
    <dbReference type="NCBI Taxonomy" id="48144"/>
    <lineage>
        <taxon>Eukaryota</taxon>
        <taxon>Metazoa</taxon>
        <taxon>Ecdysozoa</taxon>
        <taxon>Arthropoda</taxon>
        <taxon>Crustacea</taxon>
        <taxon>Multicrustacea</taxon>
        <taxon>Malacostraca</taxon>
        <taxon>Eumalacostraca</taxon>
        <taxon>Eucarida</taxon>
        <taxon>Euphausiacea</taxon>
        <taxon>Euphausiidae</taxon>
        <taxon>Meganyctiphanes</taxon>
    </lineage>
</organism>
<dbReference type="Gene3D" id="1.10.510.10">
    <property type="entry name" value="Transferase(Phosphotransferase) domain 1"/>
    <property type="match status" value="1"/>
</dbReference>
<dbReference type="GO" id="GO:0001653">
    <property type="term" value="F:peptide receptor activity"/>
    <property type="evidence" value="ECO:0007669"/>
    <property type="project" value="TreeGrafter"/>
</dbReference>
<comment type="subcellular location">
    <subcellularLocation>
        <location evidence="1">Membrane</location>
        <topology evidence="1">Single-pass type I membrane protein</topology>
    </subcellularLocation>
</comment>
<keyword evidence="8" id="KW-0472">Membrane</keyword>
<dbReference type="EMBL" id="CAXKWB010000861">
    <property type="protein sequence ID" value="CAL4062554.1"/>
    <property type="molecule type" value="Genomic_DNA"/>
</dbReference>
<keyword evidence="4" id="KW-0732">Signal</keyword>
<dbReference type="GO" id="GO:0007168">
    <property type="term" value="P:receptor guanylyl cyclase signaling pathway"/>
    <property type="evidence" value="ECO:0007669"/>
    <property type="project" value="TreeGrafter"/>
</dbReference>
<dbReference type="PROSITE" id="PS00452">
    <property type="entry name" value="GUANYLATE_CYCLASE_1"/>
    <property type="match status" value="1"/>
</dbReference>
<dbReference type="CDD" id="cd07302">
    <property type="entry name" value="CHD"/>
    <property type="match status" value="1"/>
</dbReference>
<accession>A0AAV2PPE6</accession>
<dbReference type="InterPro" id="IPR050401">
    <property type="entry name" value="Cyclic_nucleotide_synthase"/>
</dbReference>
<keyword evidence="16" id="KW-1185">Reference proteome</keyword>
<evidence type="ECO:0000256" key="1">
    <source>
        <dbReference type="ARBA" id="ARBA00004479"/>
    </source>
</evidence>
<gene>
    <name evidence="15" type="ORF">MNOR_LOCUS2722</name>
</gene>
<evidence type="ECO:0000313" key="16">
    <source>
        <dbReference type="Proteomes" id="UP001497623"/>
    </source>
</evidence>
<dbReference type="SUPFAM" id="SSF55073">
    <property type="entry name" value="Nucleotide cyclase"/>
    <property type="match status" value="1"/>
</dbReference>
<evidence type="ECO:0000256" key="5">
    <source>
        <dbReference type="ARBA" id="ARBA00022741"/>
    </source>
</evidence>
<dbReference type="GO" id="GO:0004016">
    <property type="term" value="F:adenylate cyclase activity"/>
    <property type="evidence" value="ECO:0007669"/>
    <property type="project" value="TreeGrafter"/>
</dbReference>
<dbReference type="InterPro" id="IPR029787">
    <property type="entry name" value="Nucleotide_cyclase"/>
</dbReference>
<dbReference type="GO" id="GO:0004383">
    <property type="term" value="F:guanylate cyclase activity"/>
    <property type="evidence" value="ECO:0007669"/>
    <property type="project" value="UniProtKB-EC"/>
</dbReference>
<evidence type="ECO:0000256" key="13">
    <source>
        <dbReference type="RuleBase" id="RU000405"/>
    </source>
</evidence>
<evidence type="ECO:0000256" key="7">
    <source>
        <dbReference type="ARBA" id="ARBA00023134"/>
    </source>
</evidence>
<protein>
    <recommendedName>
        <fullName evidence="2">guanylate cyclase</fullName>
        <ecNumber evidence="2">4.6.1.2</ecNumber>
    </recommendedName>
</protein>
<evidence type="ECO:0000256" key="6">
    <source>
        <dbReference type="ARBA" id="ARBA00022989"/>
    </source>
</evidence>
<name>A0AAV2PPE6_MEGNR</name>
<dbReference type="GO" id="GO:0035556">
    <property type="term" value="P:intracellular signal transduction"/>
    <property type="evidence" value="ECO:0007669"/>
    <property type="project" value="InterPro"/>
</dbReference>
<feature type="non-terminal residue" evidence="15">
    <location>
        <position position="523"/>
    </location>
</feature>
<keyword evidence="5" id="KW-0547">Nucleotide-binding</keyword>
<dbReference type="InterPro" id="IPR001054">
    <property type="entry name" value="A/G_cyclase"/>
</dbReference>
<proteinExistence type="inferred from homology"/>
<dbReference type="SMART" id="SM00044">
    <property type="entry name" value="CYCc"/>
    <property type="match status" value="1"/>
</dbReference>
<reference evidence="15 16" key="1">
    <citation type="submission" date="2024-05" db="EMBL/GenBank/DDBJ databases">
        <authorList>
            <person name="Wallberg A."/>
        </authorList>
    </citation>
    <scope>NUCLEOTIDE SEQUENCE [LARGE SCALE GENOMIC DNA]</scope>
</reference>